<feature type="repeat" description="WD" evidence="3">
    <location>
        <begin position="513"/>
        <end position="545"/>
    </location>
</feature>
<keyword evidence="1 3" id="KW-0853">WD repeat</keyword>
<dbReference type="SMART" id="SM00273">
    <property type="entry name" value="ENTH"/>
    <property type="match status" value="1"/>
</dbReference>
<dbReference type="Pfam" id="PF00400">
    <property type="entry name" value="WD40"/>
    <property type="match status" value="3"/>
</dbReference>
<dbReference type="PROSITE" id="PS50942">
    <property type="entry name" value="ENTH"/>
    <property type="match status" value="1"/>
</dbReference>
<dbReference type="PANTHER" id="PTHR19848">
    <property type="entry name" value="WD40 REPEAT PROTEIN"/>
    <property type="match status" value="1"/>
</dbReference>
<dbReference type="Gene3D" id="2.130.10.10">
    <property type="entry name" value="YVTN repeat-like/Quinoprotein amine dehydrogenase"/>
    <property type="match status" value="2"/>
</dbReference>
<dbReference type="STRING" id="1314781.A0A166A9M9"/>
<accession>A0A166A9M9</accession>
<sequence>MLSVRSISPAPAYESVIDWNSVARDSVQSGAPSPGGHDGRDTTSESRAPTYVSVVEVPMITDPFSDVNSISTRTAIVEDRDEVPLASQEHQDIRDQVRAATSESRHPPLNEAVLTIMSHTFKPNTMSVVIDELERRLKHPEDNNWCSLVKALTLVQILLYNGSTELVLQLRDLCDDLERLVVYPEDLEGGVDCGALVRIRAAETVSLLRRPSTVPQGLGQPSSIEPIVDAAQARHHLQVHHRTSDSPGCLDQIWVGPVISVVYMAGERQMIYLDTSGTLQLCDLATSFVTPIPSPGKAGEPCWIHCIAALPFGQCLVGGTLEQSLHSWDLDRNQSRTVRTSSPVRAVSVDQSGTFAVAATPDGILVWDMQSDDLPRLFPVSGNLTCISHSTQNNTFACGTSDGTVLAWNLASKELFAIGFIEERDRPGETPRDVVAVACGVDGKRVVAASSSSIAIWDYAQSHEGPKLTLLQPGTPPITDITISPAGTHIASSSGDGTIRVWDALTGEPKGVFQDSTSPVTSVCFSSDGLQVLSASSDHCIRIWDALIIDVV</sequence>
<feature type="domain" description="ENTH" evidence="5">
    <location>
        <begin position="85"/>
        <end position="218"/>
    </location>
</feature>
<dbReference type="InterPro" id="IPR001680">
    <property type="entry name" value="WD40_rpt"/>
</dbReference>
<dbReference type="AlphaFoldDB" id="A0A166A9M9"/>
<proteinExistence type="predicted"/>
<gene>
    <name evidence="6" type="ORF">EXIGLDRAFT_721012</name>
</gene>
<keyword evidence="2" id="KW-0677">Repeat</keyword>
<dbReference type="PROSITE" id="PS50082">
    <property type="entry name" value="WD_REPEATS_2"/>
    <property type="match status" value="2"/>
</dbReference>
<dbReference type="InterPro" id="IPR008942">
    <property type="entry name" value="ENTH_VHS"/>
</dbReference>
<evidence type="ECO:0000313" key="7">
    <source>
        <dbReference type="Proteomes" id="UP000077266"/>
    </source>
</evidence>
<evidence type="ECO:0000256" key="4">
    <source>
        <dbReference type="SAM" id="MobiDB-lite"/>
    </source>
</evidence>
<protein>
    <submittedName>
        <fullName evidence="6">WD40 repeat-like protein</fullName>
    </submittedName>
</protein>
<name>A0A166A9M9_EXIGL</name>
<dbReference type="SUPFAM" id="SSF48464">
    <property type="entry name" value="ENTH/VHS domain"/>
    <property type="match status" value="1"/>
</dbReference>
<feature type="repeat" description="WD" evidence="3">
    <location>
        <begin position="471"/>
        <end position="512"/>
    </location>
</feature>
<dbReference type="InterPro" id="IPR019775">
    <property type="entry name" value="WD40_repeat_CS"/>
</dbReference>
<dbReference type="Gene3D" id="1.25.40.90">
    <property type="match status" value="1"/>
</dbReference>
<keyword evidence="7" id="KW-1185">Reference proteome</keyword>
<dbReference type="SMART" id="SM00320">
    <property type="entry name" value="WD40"/>
    <property type="match status" value="6"/>
</dbReference>
<evidence type="ECO:0000256" key="1">
    <source>
        <dbReference type="ARBA" id="ARBA00022574"/>
    </source>
</evidence>
<evidence type="ECO:0000259" key="5">
    <source>
        <dbReference type="PROSITE" id="PS50942"/>
    </source>
</evidence>
<organism evidence="6 7">
    <name type="scientific">Exidia glandulosa HHB12029</name>
    <dbReference type="NCBI Taxonomy" id="1314781"/>
    <lineage>
        <taxon>Eukaryota</taxon>
        <taxon>Fungi</taxon>
        <taxon>Dikarya</taxon>
        <taxon>Basidiomycota</taxon>
        <taxon>Agaricomycotina</taxon>
        <taxon>Agaricomycetes</taxon>
        <taxon>Auriculariales</taxon>
        <taxon>Exidiaceae</taxon>
        <taxon>Exidia</taxon>
    </lineage>
</organism>
<dbReference type="InterPro" id="IPR013809">
    <property type="entry name" value="ENTH"/>
</dbReference>
<evidence type="ECO:0000256" key="3">
    <source>
        <dbReference type="PROSITE-ProRule" id="PRU00221"/>
    </source>
</evidence>
<dbReference type="InParanoid" id="A0A166A9M9"/>
<dbReference type="OrthoDB" id="1367865at2759"/>
<dbReference type="PROSITE" id="PS50294">
    <property type="entry name" value="WD_REPEATS_REGION"/>
    <property type="match status" value="2"/>
</dbReference>
<dbReference type="EMBL" id="KV426062">
    <property type="protein sequence ID" value="KZV89839.1"/>
    <property type="molecule type" value="Genomic_DNA"/>
</dbReference>
<dbReference type="PRINTS" id="PR00320">
    <property type="entry name" value="GPROTEINBRPT"/>
</dbReference>
<dbReference type="InterPro" id="IPR015943">
    <property type="entry name" value="WD40/YVTN_repeat-like_dom_sf"/>
</dbReference>
<feature type="region of interest" description="Disordered" evidence="4">
    <location>
        <begin position="25"/>
        <end position="47"/>
    </location>
</feature>
<reference evidence="6 7" key="1">
    <citation type="journal article" date="2016" name="Mol. Biol. Evol.">
        <title>Comparative Genomics of Early-Diverging Mushroom-Forming Fungi Provides Insights into the Origins of Lignocellulose Decay Capabilities.</title>
        <authorList>
            <person name="Nagy L.G."/>
            <person name="Riley R."/>
            <person name="Tritt A."/>
            <person name="Adam C."/>
            <person name="Daum C."/>
            <person name="Floudas D."/>
            <person name="Sun H."/>
            <person name="Yadav J.S."/>
            <person name="Pangilinan J."/>
            <person name="Larsson K.H."/>
            <person name="Matsuura K."/>
            <person name="Barry K."/>
            <person name="Labutti K."/>
            <person name="Kuo R."/>
            <person name="Ohm R.A."/>
            <person name="Bhattacharya S.S."/>
            <person name="Shirouzu T."/>
            <person name="Yoshinaga Y."/>
            <person name="Martin F.M."/>
            <person name="Grigoriev I.V."/>
            <person name="Hibbett D.S."/>
        </authorList>
    </citation>
    <scope>NUCLEOTIDE SEQUENCE [LARGE SCALE GENOMIC DNA]</scope>
    <source>
        <strain evidence="6 7">HHB12029</strain>
    </source>
</reference>
<dbReference type="PANTHER" id="PTHR19848:SF8">
    <property type="entry name" value="F-BOX AND WD REPEAT DOMAIN CONTAINING 7"/>
    <property type="match status" value="1"/>
</dbReference>
<dbReference type="PROSITE" id="PS00678">
    <property type="entry name" value="WD_REPEATS_1"/>
    <property type="match status" value="1"/>
</dbReference>
<dbReference type="SUPFAM" id="SSF50998">
    <property type="entry name" value="Quinoprotein alcohol dehydrogenase-like"/>
    <property type="match status" value="1"/>
</dbReference>
<dbReference type="InterPro" id="IPR011047">
    <property type="entry name" value="Quinoprotein_ADH-like_sf"/>
</dbReference>
<dbReference type="Proteomes" id="UP000077266">
    <property type="component" value="Unassembled WGS sequence"/>
</dbReference>
<evidence type="ECO:0000313" key="6">
    <source>
        <dbReference type="EMBL" id="KZV89839.1"/>
    </source>
</evidence>
<dbReference type="InterPro" id="IPR020472">
    <property type="entry name" value="WD40_PAC1"/>
</dbReference>
<dbReference type="Pfam" id="PF01417">
    <property type="entry name" value="ENTH"/>
    <property type="match status" value="1"/>
</dbReference>
<evidence type="ECO:0000256" key="2">
    <source>
        <dbReference type="ARBA" id="ARBA00022737"/>
    </source>
</evidence>